<dbReference type="Proteomes" id="UP000786875">
    <property type="component" value="Unassembled WGS sequence"/>
</dbReference>
<dbReference type="Gene3D" id="3.40.720.10">
    <property type="entry name" value="Alkaline Phosphatase, subunit A"/>
    <property type="match status" value="1"/>
</dbReference>
<organism evidence="12 13">
    <name type="scientific">Rosenbergiella australiborealis</name>
    <dbReference type="NCBI Taxonomy" id="1544696"/>
    <lineage>
        <taxon>Bacteria</taxon>
        <taxon>Pseudomonadati</taxon>
        <taxon>Pseudomonadota</taxon>
        <taxon>Gammaproteobacteria</taxon>
        <taxon>Enterobacterales</taxon>
        <taxon>Erwiniaceae</taxon>
        <taxon>Rosenbergiella</taxon>
    </lineage>
</organism>
<evidence type="ECO:0000256" key="1">
    <source>
        <dbReference type="ARBA" id="ARBA00004429"/>
    </source>
</evidence>
<feature type="transmembrane region" description="Helical" evidence="9">
    <location>
        <begin position="169"/>
        <end position="190"/>
    </location>
</feature>
<dbReference type="InterPro" id="IPR017850">
    <property type="entry name" value="Alkaline_phosphatase_core_sf"/>
</dbReference>
<dbReference type="InterPro" id="IPR012159">
    <property type="entry name" value="YejM-like"/>
</dbReference>
<dbReference type="InterPro" id="IPR024588">
    <property type="entry name" value="YejM_N"/>
</dbReference>
<keyword evidence="4" id="KW-1003">Cell membrane</keyword>
<protein>
    <recommendedName>
        <fullName evidence="3">Inner membrane protein YejM</fullName>
    </recommendedName>
</protein>
<name>A0ABS5T3A6_9GAMM</name>
<comment type="caution">
    <text evidence="12">The sequence shown here is derived from an EMBL/GenBank/DDBJ whole genome shotgun (WGS) entry which is preliminary data.</text>
</comment>
<sequence>MANHQQQYREKISSMISWGHWFALFNILLALVLGSRYLLINDWPASLAGRIYAYCSWLGHFSFIVFAAYLLILFPITFFIRSQRLLRVIASIIATCGLTLLLIDAAVFQRFHLHLNPIVWQLVVNPEQSELTRDWQVMFIAAPIIFLIELLFATWSWQKLRSLNRRHYARPFVALFITTFFASHVMYIWADANFYRPITMQKSNLPLSYPMTARRFLEKHGLLDSEDYQRRLIQQGDPDALSIAYPLNDITLAPKAAGYNLLVITIDNLSAEDVNTAYPSLADFAQQNVNFTQHYSSGPSSENGLFGLFYGISSSYLDGILASRIPSTLLTTLANRHYQFGLFSTDGFKQPFYRQALLTDYTIPLQHRQSDAQTVMQWQNWYEQQQAGTQPWFSWIALQGAASNNSSSLTYQQNSASTDKQLAVILNELSHSSAFDKTVVVITGSHGLLLNQQKYSASQRSVLHVPLVIHWPNTPAQSIDYLTDHQDIMATLMQRLLGVITPSYDYTQGRDLFTALGRNNWVTSSDDNRLIITTPTRSIVLNNNGNYSSYDTKGNKLHDDTPELGLLLQVLTEEKRFIAN</sequence>
<keyword evidence="6 9" id="KW-0812">Transmembrane</keyword>
<feature type="transmembrane region" description="Helical" evidence="9">
    <location>
        <begin position="51"/>
        <end position="73"/>
    </location>
</feature>
<dbReference type="Pfam" id="PF00884">
    <property type="entry name" value="Sulfatase"/>
    <property type="match status" value="1"/>
</dbReference>
<feature type="transmembrane region" description="Helical" evidence="9">
    <location>
        <begin position="85"/>
        <end position="108"/>
    </location>
</feature>
<accession>A0ABS5T3A6</accession>
<dbReference type="SUPFAM" id="SSF53649">
    <property type="entry name" value="Alkaline phosphatase-like"/>
    <property type="match status" value="1"/>
</dbReference>
<evidence type="ECO:0000313" key="13">
    <source>
        <dbReference type="Proteomes" id="UP000786875"/>
    </source>
</evidence>
<feature type="domain" description="Inner membrane protein YejM N-terminal" evidence="11">
    <location>
        <begin position="6"/>
        <end position="251"/>
    </location>
</feature>
<evidence type="ECO:0000256" key="8">
    <source>
        <dbReference type="ARBA" id="ARBA00023136"/>
    </source>
</evidence>
<dbReference type="NCBIfam" id="NF038282">
    <property type="entry name" value="LapC_YejM_PbgA"/>
    <property type="match status" value="1"/>
</dbReference>
<comment type="subcellular location">
    <subcellularLocation>
        <location evidence="1">Cell inner membrane</location>
        <topology evidence="1">Multi-pass membrane protein</topology>
    </subcellularLocation>
</comment>
<dbReference type="RefSeq" id="WP_214212640.1">
    <property type="nucleotide sequence ID" value="NZ_JABBFO010000003.1"/>
</dbReference>
<dbReference type="EMBL" id="JABBFO010000003">
    <property type="protein sequence ID" value="MBT0726826.1"/>
    <property type="molecule type" value="Genomic_DNA"/>
</dbReference>
<feature type="domain" description="Sulfatase N-terminal" evidence="10">
    <location>
        <begin position="261"/>
        <end position="496"/>
    </location>
</feature>
<evidence type="ECO:0000259" key="11">
    <source>
        <dbReference type="Pfam" id="PF11893"/>
    </source>
</evidence>
<evidence type="ECO:0000256" key="5">
    <source>
        <dbReference type="ARBA" id="ARBA00022519"/>
    </source>
</evidence>
<evidence type="ECO:0000256" key="4">
    <source>
        <dbReference type="ARBA" id="ARBA00022475"/>
    </source>
</evidence>
<evidence type="ECO:0000256" key="7">
    <source>
        <dbReference type="ARBA" id="ARBA00022989"/>
    </source>
</evidence>
<keyword evidence="8 9" id="KW-0472">Membrane</keyword>
<evidence type="ECO:0000313" key="12">
    <source>
        <dbReference type="EMBL" id="MBT0726826.1"/>
    </source>
</evidence>
<keyword evidence="13" id="KW-1185">Reference proteome</keyword>
<dbReference type="PANTHER" id="PTHR43751:SF3">
    <property type="entry name" value="SULFATASE N-TERMINAL DOMAIN-CONTAINING PROTEIN"/>
    <property type="match status" value="1"/>
</dbReference>
<dbReference type="Pfam" id="PF11893">
    <property type="entry name" value="DUF3413"/>
    <property type="match status" value="1"/>
</dbReference>
<feature type="transmembrane region" description="Helical" evidence="9">
    <location>
        <begin position="21"/>
        <end position="39"/>
    </location>
</feature>
<keyword evidence="7 9" id="KW-1133">Transmembrane helix</keyword>
<reference evidence="12 13" key="1">
    <citation type="submission" date="2020-04" db="EMBL/GenBank/DDBJ databases">
        <title>Genome sequencing of Rosenbergiella species.</title>
        <authorList>
            <person name="Alvarez-Perez S."/>
            <person name="Lievens B."/>
        </authorList>
    </citation>
    <scope>NUCLEOTIDE SEQUENCE [LARGE SCALE GENOMIC DNA]</scope>
    <source>
        <strain evidence="12 13">CdVSA20.1</strain>
    </source>
</reference>
<proteinExistence type="predicted"/>
<evidence type="ECO:0000256" key="3">
    <source>
        <dbReference type="ARBA" id="ARBA00020918"/>
    </source>
</evidence>
<evidence type="ECO:0000256" key="2">
    <source>
        <dbReference type="ARBA" id="ARBA00009434"/>
    </source>
</evidence>
<keyword evidence="5" id="KW-0997">Cell inner membrane</keyword>
<evidence type="ECO:0000259" key="10">
    <source>
        <dbReference type="Pfam" id="PF00884"/>
    </source>
</evidence>
<comment type="similarity">
    <text evidence="2">To H.influenzae HI_0842.</text>
</comment>
<evidence type="ECO:0000256" key="6">
    <source>
        <dbReference type="ARBA" id="ARBA00022692"/>
    </source>
</evidence>
<feature type="transmembrane region" description="Helical" evidence="9">
    <location>
        <begin position="135"/>
        <end position="157"/>
    </location>
</feature>
<gene>
    <name evidence="12" type="ORF">HGT73_05420</name>
</gene>
<dbReference type="InterPro" id="IPR000917">
    <property type="entry name" value="Sulfatase_N"/>
</dbReference>
<dbReference type="InterPro" id="IPR052701">
    <property type="entry name" value="GAG_Ulvan_Degrading_Sulfatases"/>
</dbReference>
<dbReference type="InterPro" id="IPR047997">
    <property type="entry name" value="YejM_enterobact"/>
</dbReference>
<dbReference type="PANTHER" id="PTHR43751">
    <property type="entry name" value="SULFATASE"/>
    <property type="match status" value="1"/>
</dbReference>
<evidence type="ECO:0000256" key="9">
    <source>
        <dbReference type="SAM" id="Phobius"/>
    </source>
</evidence>
<dbReference type="PIRSF" id="PIRSF004950">
    <property type="entry name" value="Mmb_sulf_HI0842"/>
    <property type="match status" value="1"/>
</dbReference>